<proteinExistence type="predicted"/>
<dbReference type="EMBL" id="JAGHQL010000156">
    <property type="protein sequence ID" value="KAH0537219.1"/>
    <property type="molecule type" value="Genomic_DNA"/>
</dbReference>
<sequence length="590" mass="64310">MALLFDVGLPAEFDILKGDTKKVLLPPSILPSAKNVSYHTLETFPEKNYGFLDLPVMDAEKLQRKLNGTIFKGTKVRVEEARPQKTFFNAAVSDDVAITGKVAQSSQGHLERRRREENVVAGVELPGSRTVQRGWTKPTPLVASKKQKLRTQASSYTTTSECLFRTTLPANVVPNAPPLIARTKARMEERRVKDRAGRETVVHEFSSTTKFSSFLRDNGMPKTGKVVFEFVDGKGWVDDEGNVIEAIKENTMLAKGERDASDSQASPQNTDSNLVAEVDSGAEGQEYDSDCSESDDDDDGDDDDESDSSGDSGSTCSTPDGEWSGEDIGNSRDKELALQMGSLPSKESAPITSQPSSASSVPGLALTIPTTTTSPISIGSVPNLSLRIPTNSPRRELHPLEAVFKHPSTIDSSIIKSSVELATPFTFFGPDGENVAGSPSSALQTPFTRKDILQRGIRSAAPTPDTAARWKRIPILWPNGINESDEEMESGKEIPENTSHQGKAALPAIIGGAGPATATSELDVVDPSALPLFSDDALIASLAKELPAEEKGFEEIFYEKRGEMNRHWKKRRREALKEKRKRENKKRRVA</sequence>
<feature type="compositionally biased region" description="Polar residues" evidence="1">
    <location>
        <begin position="262"/>
        <end position="273"/>
    </location>
</feature>
<reference evidence="2" key="1">
    <citation type="submission" date="2021-03" db="EMBL/GenBank/DDBJ databases">
        <title>Comparative genomics and phylogenomic investigation of the class Geoglossomycetes provide insights into ecological specialization and systematics.</title>
        <authorList>
            <person name="Melie T."/>
            <person name="Pirro S."/>
            <person name="Miller A.N."/>
            <person name="Quandt A."/>
        </authorList>
    </citation>
    <scope>NUCLEOTIDE SEQUENCE</scope>
    <source>
        <strain evidence="2">GBOQ0MN5Z8</strain>
    </source>
</reference>
<comment type="caution">
    <text evidence="2">The sequence shown here is derived from an EMBL/GenBank/DDBJ whole genome shotgun (WGS) entry which is preliminary data.</text>
</comment>
<gene>
    <name evidence="2" type="ORF">FGG08_005961</name>
</gene>
<organism evidence="2 3">
    <name type="scientific">Glutinoglossum americanum</name>
    <dbReference type="NCBI Taxonomy" id="1670608"/>
    <lineage>
        <taxon>Eukaryota</taxon>
        <taxon>Fungi</taxon>
        <taxon>Dikarya</taxon>
        <taxon>Ascomycota</taxon>
        <taxon>Pezizomycotina</taxon>
        <taxon>Geoglossomycetes</taxon>
        <taxon>Geoglossales</taxon>
        <taxon>Geoglossaceae</taxon>
        <taxon>Glutinoglossum</taxon>
    </lineage>
</organism>
<evidence type="ECO:0000313" key="3">
    <source>
        <dbReference type="Proteomes" id="UP000698800"/>
    </source>
</evidence>
<dbReference type="OrthoDB" id="3595585at2759"/>
<evidence type="ECO:0000313" key="2">
    <source>
        <dbReference type="EMBL" id="KAH0537219.1"/>
    </source>
</evidence>
<feature type="region of interest" description="Disordered" evidence="1">
    <location>
        <begin position="254"/>
        <end position="273"/>
    </location>
</feature>
<evidence type="ECO:0000256" key="1">
    <source>
        <dbReference type="SAM" id="MobiDB-lite"/>
    </source>
</evidence>
<dbReference type="AlphaFoldDB" id="A0A9P8HXC9"/>
<feature type="region of interest" description="Disordered" evidence="1">
    <location>
        <begin position="568"/>
        <end position="590"/>
    </location>
</feature>
<feature type="region of interest" description="Disordered" evidence="1">
    <location>
        <begin position="280"/>
        <end position="329"/>
    </location>
</feature>
<keyword evidence="3" id="KW-1185">Reference proteome</keyword>
<feature type="compositionally biased region" description="Polar residues" evidence="1">
    <location>
        <begin position="350"/>
        <end position="360"/>
    </location>
</feature>
<dbReference type="Proteomes" id="UP000698800">
    <property type="component" value="Unassembled WGS sequence"/>
</dbReference>
<protein>
    <submittedName>
        <fullName evidence="2">Uncharacterized protein</fullName>
    </submittedName>
</protein>
<feature type="compositionally biased region" description="Acidic residues" evidence="1">
    <location>
        <begin position="285"/>
        <end position="308"/>
    </location>
</feature>
<feature type="region of interest" description="Disordered" evidence="1">
    <location>
        <begin position="342"/>
        <end position="366"/>
    </location>
</feature>
<name>A0A9P8HXC9_9PEZI</name>
<feature type="compositionally biased region" description="Low complexity" evidence="1">
    <location>
        <begin position="309"/>
        <end position="318"/>
    </location>
</feature>
<accession>A0A9P8HXC9</accession>